<proteinExistence type="predicted"/>
<dbReference type="OrthoDB" id="2563669at2759"/>
<dbReference type="Proteomes" id="UP000027073">
    <property type="component" value="Unassembled WGS sequence"/>
</dbReference>
<accession>A0A067N454</accession>
<evidence type="ECO:0000313" key="3">
    <source>
        <dbReference type="Proteomes" id="UP000027073"/>
    </source>
</evidence>
<keyword evidence="1" id="KW-0812">Transmembrane</keyword>
<gene>
    <name evidence="2" type="ORF">PLEOSDRAFT_171967</name>
</gene>
<dbReference type="InParanoid" id="A0A067N454"/>
<protein>
    <submittedName>
        <fullName evidence="2">Uncharacterized protein</fullName>
    </submittedName>
</protein>
<evidence type="ECO:0000313" key="2">
    <source>
        <dbReference type="EMBL" id="KDQ22644.1"/>
    </source>
</evidence>
<reference evidence="3" key="1">
    <citation type="journal article" date="2014" name="Proc. Natl. Acad. Sci. U.S.A.">
        <title>Extensive sampling of basidiomycete genomes demonstrates inadequacy of the white-rot/brown-rot paradigm for wood decay fungi.</title>
        <authorList>
            <person name="Riley R."/>
            <person name="Salamov A.A."/>
            <person name="Brown D.W."/>
            <person name="Nagy L.G."/>
            <person name="Floudas D."/>
            <person name="Held B.W."/>
            <person name="Levasseur A."/>
            <person name="Lombard V."/>
            <person name="Morin E."/>
            <person name="Otillar R."/>
            <person name="Lindquist E.A."/>
            <person name="Sun H."/>
            <person name="LaButti K.M."/>
            <person name="Schmutz J."/>
            <person name="Jabbour D."/>
            <person name="Luo H."/>
            <person name="Baker S.E."/>
            <person name="Pisabarro A.G."/>
            <person name="Walton J.D."/>
            <person name="Blanchette R.A."/>
            <person name="Henrissat B."/>
            <person name="Martin F."/>
            <person name="Cullen D."/>
            <person name="Hibbett D.S."/>
            <person name="Grigoriev I.V."/>
        </authorList>
    </citation>
    <scope>NUCLEOTIDE SEQUENCE [LARGE SCALE GENOMIC DNA]</scope>
    <source>
        <strain evidence="3">PC15</strain>
    </source>
</reference>
<feature type="transmembrane region" description="Helical" evidence="1">
    <location>
        <begin position="161"/>
        <end position="182"/>
    </location>
</feature>
<organism evidence="2 3">
    <name type="scientific">Pleurotus ostreatus (strain PC15)</name>
    <name type="common">Oyster mushroom</name>
    <dbReference type="NCBI Taxonomy" id="1137138"/>
    <lineage>
        <taxon>Eukaryota</taxon>
        <taxon>Fungi</taxon>
        <taxon>Dikarya</taxon>
        <taxon>Basidiomycota</taxon>
        <taxon>Agaricomycotina</taxon>
        <taxon>Agaricomycetes</taxon>
        <taxon>Agaricomycetidae</taxon>
        <taxon>Agaricales</taxon>
        <taxon>Pleurotineae</taxon>
        <taxon>Pleurotaceae</taxon>
        <taxon>Pleurotus</taxon>
    </lineage>
</organism>
<evidence type="ECO:0000256" key="1">
    <source>
        <dbReference type="SAM" id="Phobius"/>
    </source>
</evidence>
<dbReference type="HOGENOM" id="CLU_1008718_0_0_1"/>
<name>A0A067N454_PLEO1</name>
<dbReference type="Gene3D" id="2.60.120.260">
    <property type="entry name" value="Galactose-binding domain-like"/>
    <property type="match status" value="1"/>
</dbReference>
<keyword evidence="1" id="KW-1133">Transmembrane helix</keyword>
<dbReference type="VEuPathDB" id="FungiDB:PLEOSDRAFT_171967"/>
<dbReference type="AlphaFoldDB" id="A0A067N454"/>
<keyword evidence="1" id="KW-0472">Membrane</keyword>
<sequence>MPLNETLTNTSPRLQYSPPSAWSDALLDDPLLDEYYTRSYRATNSSAGKGTVSFTWKGASIWIYGGYRERLGPYQIALDGEVETFPGYIQGSTPHGNILLFGRRDLDESQMHTFELTNLGENGQVLDLDYIVLEHQAFVPEESPSSFLNKRSEGHATKTPLIAGVSVISVLVLVMVCMVVWWRRQKNSPKEAAKDRQLIPDPYLCSPDMLFQLQPVITWRRLTPSLAPVLIQAPGEKSRKQPFIAHSRPRAVLTASFHDIAVPTSCKSPPTPRSSP</sequence>
<dbReference type="EMBL" id="KL198014">
    <property type="protein sequence ID" value="KDQ22644.1"/>
    <property type="molecule type" value="Genomic_DNA"/>
</dbReference>